<evidence type="ECO:0000256" key="1">
    <source>
        <dbReference type="SAM" id="MobiDB-lite"/>
    </source>
</evidence>
<dbReference type="EMBL" id="KV448918">
    <property type="protein sequence ID" value="OAX32776.1"/>
    <property type="molecule type" value="Genomic_DNA"/>
</dbReference>
<organism evidence="2 3">
    <name type="scientific">Rhizopogon vinicolor AM-OR11-026</name>
    <dbReference type="NCBI Taxonomy" id="1314800"/>
    <lineage>
        <taxon>Eukaryota</taxon>
        <taxon>Fungi</taxon>
        <taxon>Dikarya</taxon>
        <taxon>Basidiomycota</taxon>
        <taxon>Agaricomycotina</taxon>
        <taxon>Agaricomycetes</taxon>
        <taxon>Agaricomycetidae</taxon>
        <taxon>Boletales</taxon>
        <taxon>Suillineae</taxon>
        <taxon>Rhizopogonaceae</taxon>
        <taxon>Rhizopogon</taxon>
    </lineage>
</organism>
<proteinExistence type="predicted"/>
<evidence type="ECO:0000313" key="2">
    <source>
        <dbReference type="EMBL" id="OAX32776.1"/>
    </source>
</evidence>
<dbReference type="Proteomes" id="UP000092154">
    <property type="component" value="Unassembled WGS sequence"/>
</dbReference>
<feature type="non-terminal residue" evidence="2">
    <location>
        <position position="1"/>
    </location>
</feature>
<accession>A0A1B7MJJ5</accession>
<keyword evidence="3" id="KW-1185">Reference proteome</keyword>
<gene>
    <name evidence="2" type="ORF">K503DRAFT_804947</name>
</gene>
<dbReference type="AlphaFoldDB" id="A0A1B7MJJ5"/>
<evidence type="ECO:0000313" key="3">
    <source>
        <dbReference type="Proteomes" id="UP000092154"/>
    </source>
</evidence>
<reference evidence="2 3" key="1">
    <citation type="submission" date="2016-06" db="EMBL/GenBank/DDBJ databases">
        <title>Comparative genomics of the ectomycorrhizal sister species Rhizopogon vinicolor and Rhizopogon vesiculosus (Basidiomycota: Boletales) reveals a divergence of the mating type B locus.</title>
        <authorList>
            <consortium name="DOE Joint Genome Institute"/>
            <person name="Mujic A.B."/>
            <person name="Kuo A."/>
            <person name="Tritt A."/>
            <person name="Lipzen A."/>
            <person name="Chen C."/>
            <person name="Johnson J."/>
            <person name="Sharma A."/>
            <person name="Barry K."/>
            <person name="Grigoriev I.V."/>
            <person name="Spatafora J.W."/>
        </authorList>
    </citation>
    <scope>NUCLEOTIDE SEQUENCE [LARGE SCALE GENOMIC DNA]</scope>
    <source>
        <strain evidence="2 3">AM-OR11-026</strain>
    </source>
</reference>
<feature type="region of interest" description="Disordered" evidence="1">
    <location>
        <begin position="50"/>
        <end position="70"/>
    </location>
</feature>
<dbReference type="OrthoDB" id="9977870at2759"/>
<name>A0A1B7MJJ5_9AGAM</name>
<sequence length="217" mass="24137">WDEDRLFAEAEHRADAQWQLQAPRGVAAPIPAPPGNIRRATLRAHTLAIQPATRRAEATAPAPPPARTRTRNALAAGNARSWGASVRQRQPSFTANTANNRNTANTENLIDWATPDTEDLIDWAAPDTPDDGYAANTANLIDWASPDTSHDGYAGRERTIREIMERLRVDHDCQHTTWKYRDGGGSCESCFKYLPNYLFVSPFRLVYTDVASNLIIL</sequence>
<dbReference type="STRING" id="1314800.A0A1B7MJJ5"/>
<protein>
    <submittedName>
        <fullName evidence="2">Uncharacterized protein</fullName>
    </submittedName>
</protein>
<dbReference type="InParanoid" id="A0A1B7MJJ5"/>